<keyword evidence="4" id="KW-0472">Membrane</keyword>
<dbReference type="Gene3D" id="1.10.533.10">
    <property type="entry name" value="Death Domain, Fas"/>
    <property type="match status" value="1"/>
</dbReference>
<feature type="region of interest" description="Disordered" evidence="5">
    <location>
        <begin position="2955"/>
        <end position="2974"/>
    </location>
</feature>
<dbReference type="Gene3D" id="2.60.40.2660">
    <property type="match status" value="1"/>
</dbReference>
<keyword evidence="8" id="KW-1185">Reference proteome</keyword>
<dbReference type="InterPro" id="IPR000488">
    <property type="entry name" value="Death_dom"/>
</dbReference>
<feature type="region of interest" description="Disordered" evidence="5">
    <location>
        <begin position="244"/>
        <end position="292"/>
    </location>
</feature>
<feature type="compositionally biased region" description="Low complexity" evidence="5">
    <location>
        <begin position="6350"/>
        <end position="6359"/>
    </location>
</feature>
<feature type="region of interest" description="Disordered" evidence="5">
    <location>
        <begin position="1557"/>
        <end position="1576"/>
    </location>
</feature>
<feature type="region of interest" description="Disordered" evidence="5">
    <location>
        <begin position="3589"/>
        <end position="3654"/>
    </location>
</feature>
<evidence type="ECO:0000256" key="4">
    <source>
        <dbReference type="ARBA" id="ARBA00023136"/>
    </source>
</evidence>
<feature type="compositionally biased region" description="Acidic residues" evidence="5">
    <location>
        <begin position="5476"/>
        <end position="5495"/>
    </location>
</feature>
<feature type="compositionally biased region" description="Basic and acidic residues" evidence="5">
    <location>
        <begin position="3637"/>
        <end position="3647"/>
    </location>
</feature>
<comment type="subcellular location">
    <subcellularLocation>
        <location evidence="1">Membrane</location>
    </subcellularLocation>
</comment>
<feature type="compositionally biased region" description="Acidic residues" evidence="5">
    <location>
        <begin position="5912"/>
        <end position="5949"/>
    </location>
</feature>
<feature type="compositionally biased region" description="Basic and acidic residues" evidence="5">
    <location>
        <begin position="2845"/>
        <end position="2855"/>
    </location>
</feature>
<evidence type="ECO:0000313" key="7">
    <source>
        <dbReference type="EMBL" id="KAK2178741.1"/>
    </source>
</evidence>
<dbReference type="SUPFAM" id="SSF47986">
    <property type="entry name" value="DEATH domain"/>
    <property type="match status" value="1"/>
</dbReference>
<dbReference type="InterPro" id="IPR040745">
    <property type="entry name" value="Ankyrin_UPA"/>
</dbReference>
<feature type="compositionally biased region" description="Basic and acidic residues" evidence="5">
    <location>
        <begin position="3549"/>
        <end position="3559"/>
    </location>
</feature>
<dbReference type="GO" id="GO:0016020">
    <property type="term" value="C:membrane"/>
    <property type="evidence" value="ECO:0007669"/>
    <property type="project" value="UniProtKB-SubCell"/>
</dbReference>
<dbReference type="InterPro" id="IPR051165">
    <property type="entry name" value="Multifunctional_ANK_Repeat"/>
</dbReference>
<feature type="compositionally biased region" description="Acidic residues" evidence="5">
    <location>
        <begin position="5511"/>
        <end position="5526"/>
    </location>
</feature>
<feature type="region of interest" description="Disordered" evidence="5">
    <location>
        <begin position="2765"/>
        <end position="2788"/>
    </location>
</feature>
<feature type="region of interest" description="Disordered" evidence="5">
    <location>
        <begin position="3542"/>
        <end position="3568"/>
    </location>
</feature>
<feature type="region of interest" description="Disordered" evidence="5">
    <location>
        <begin position="2654"/>
        <end position="2676"/>
    </location>
</feature>
<dbReference type="InterPro" id="IPR011029">
    <property type="entry name" value="DEATH-like_dom_sf"/>
</dbReference>
<organism evidence="7 8">
    <name type="scientific">Ridgeia piscesae</name>
    <name type="common">Tubeworm</name>
    <dbReference type="NCBI Taxonomy" id="27915"/>
    <lineage>
        <taxon>Eukaryota</taxon>
        <taxon>Metazoa</taxon>
        <taxon>Spiralia</taxon>
        <taxon>Lophotrochozoa</taxon>
        <taxon>Annelida</taxon>
        <taxon>Polychaeta</taxon>
        <taxon>Sedentaria</taxon>
        <taxon>Canalipalpata</taxon>
        <taxon>Sabellida</taxon>
        <taxon>Siboglinidae</taxon>
        <taxon>Ridgeia</taxon>
    </lineage>
</organism>
<feature type="compositionally biased region" description="Basic and acidic residues" evidence="5">
    <location>
        <begin position="5325"/>
        <end position="5337"/>
    </location>
</feature>
<dbReference type="Pfam" id="PF00531">
    <property type="entry name" value="Death"/>
    <property type="match status" value="1"/>
</dbReference>
<feature type="domain" description="Death" evidence="6">
    <location>
        <begin position="136"/>
        <end position="213"/>
    </location>
</feature>
<feature type="region of interest" description="Disordered" evidence="5">
    <location>
        <begin position="3457"/>
        <end position="3482"/>
    </location>
</feature>
<feature type="region of interest" description="Disordered" evidence="5">
    <location>
        <begin position="5377"/>
        <end position="5605"/>
    </location>
</feature>
<keyword evidence="3" id="KW-0040">ANK repeat</keyword>
<feature type="compositionally biased region" description="Acidic residues" evidence="5">
    <location>
        <begin position="5809"/>
        <end position="5822"/>
    </location>
</feature>
<feature type="compositionally biased region" description="Acidic residues" evidence="5">
    <location>
        <begin position="5719"/>
        <end position="5734"/>
    </location>
</feature>
<feature type="region of interest" description="Disordered" evidence="5">
    <location>
        <begin position="887"/>
        <end position="908"/>
    </location>
</feature>
<feature type="region of interest" description="Disordered" evidence="5">
    <location>
        <begin position="1224"/>
        <end position="1243"/>
    </location>
</feature>
<feature type="compositionally biased region" description="Acidic residues" evidence="5">
    <location>
        <begin position="264"/>
        <end position="282"/>
    </location>
</feature>
<feature type="compositionally biased region" description="Acidic residues" evidence="5">
    <location>
        <begin position="5593"/>
        <end position="5602"/>
    </location>
</feature>
<name>A0AAD9KWM9_RIDPI</name>
<feature type="compositionally biased region" description="Acidic residues" evidence="5">
    <location>
        <begin position="6087"/>
        <end position="6100"/>
    </location>
</feature>
<feature type="region of interest" description="Disordered" evidence="5">
    <location>
        <begin position="3970"/>
        <end position="3990"/>
    </location>
</feature>
<feature type="region of interest" description="Disordered" evidence="5">
    <location>
        <begin position="5654"/>
        <end position="6229"/>
    </location>
</feature>
<feature type="compositionally biased region" description="Acidic residues" evidence="5">
    <location>
        <begin position="6059"/>
        <end position="6073"/>
    </location>
</feature>
<feature type="region of interest" description="Disordered" evidence="5">
    <location>
        <begin position="3500"/>
        <end position="3527"/>
    </location>
</feature>
<feature type="region of interest" description="Disordered" evidence="5">
    <location>
        <begin position="538"/>
        <end position="575"/>
    </location>
</feature>
<feature type="region of interest" description="Disordered" evidence="5">
    <location>
        <begin position="2831"/>
        <end position="2879"/>
    </location>
</feature>
<dbReference type="GO" id="GO:0007165">
    <property type="term" value="P:signal transduction"/>
    <property type="evidence" value="ECO:0007669"/>
    <property type="project" value="InterPro"/>
</dbReference>
<comment type="caution">
    <text evidence="7">The sequence shown here is derived from an EMBL/GenBank/DDBJ whole genome shotgun (WGS) entry which is preliminary data.</text>
</comment>
<gene>
    <name evidence="7" type="ORF">NP493_529g01002</name>
</gene>
<feature type="region of interest" description="Disordered" evidence="5">
    <location>
        <begin position="1326"/>
        <end position="1346"/>
    </location>
</feature>
<evidence type="ECO:0000313" key="8">
    <source>
        <dbReference type="Proteomes" id="UP001209878"/>
    </source>
</evidence>
<dbReference type="CDD" id="cd08317">
    <property type="entry name" value="Death_ank"/>
    <property type="match status" value="1"/>
</dbReference>
<evidence type="ECO:0000256" key="1">
    <source>
        <dbReference type="ARBA" id="ARBA00004370"/>
    </source>
</evidence>
<dbReference type="PANTHER" id="PTHR24123:SF141">
    <property type="entry name" value="ANKYRIN 2, ISOFORM U"/>
    <property type="match status" value="1"/>
</dbReference>
<feature type="compositionally biased region" description="Basic and acidic residues" evidence="5">
    <location>
        <begin position="415"/>
        <end position="425"/>
    </location>
</feature>
<feature type="compositionally biased region" description="Low complexity" evidence="5">
    <location>
        <begin position="6197"/>
        <end position="6210"/>
    </location>
</feature>
<feature type="region of interest" description="Disordered" evidence="5">
    <location>
        <begin position="6241"/>
        <end position="6670"/>
    </location>
</feature>
<feature type="compositionally biased region" description="Acidic residues" evidence="5">
    <location>
        <begin position="6211"/>
        <end position="6229"/>
    </location>
</feature>
<feature type="compositionally biased region" description="Low complexity" evidence="5">
    <location>
        <begin position="5176"/>
        <end position="5189"/>
    </location>
</feature>
<feature type="region of interest" description="Disordered" evidence="5">
    <location>
        <begin position="5074"/>
        <end position="5237"/>
    </location>
</feature>
<feature type="compositionally biased region" description="Basic and acidic residues" evidence="5">
    <location>
        <begin position="3461"/>
        <end position="3470"/>
    </location>
</feature>
<feature type="compositionally biased region" description="Acidic residues" evidence="5">
    <location>
        <begin position="5190"/>
        <end position="5215"/>
    </location>
</feature>
<evidence type="ECO:0000259" key="6">
    <source>
        <dbReference type="PROSITE" id="PS50017"/>
    </source>
</evidence>
<feature type="region of interest" description="Disordered" evidence="5">
    <location>
        <begin position="4720"/>
        <end position="4739"/>
    </location>
</feature>
<protein>
    <recommendedName>
        <fullName evidence="6">Death domain-containing protein</fullName>
    </recommendedName>
</protein>
<dbReference type="PANTHER" id="PTHR24123">
    <property type="entry name" value="ANKYRIN REPEAT-CONTAINING"/>
    <property type="match status" value="1"/>
</dbReference>
<feature type="compositionally biased region" description="Acidic residues" evidence="5">
    <location>
        <begin position="6530"/>
        <end position="6554"/>
    </location>
</feature>
<dbReference type="EMBL" id="JAODUO010000530">
    <property type="protein sequence ID" value="KAK2178741.1"/>
    <property type="molecule type" value="Genomic_DNA"/>
</dbReference>
<dbReference type="PROSITE" id="PS50017">
    <property type="entry name" value="DEATH_DOMAIN"/>
    <property type="match status" value="1"/>
</dbReference>
<dbReference type="Pfam" id="PF17809">
    <property type="entry name" value="UPA_2"/>
    <property type="match status" value="1"/>
</dbReference>
<feature type="region of interest" description="Disordered" evidence="5">
    <location>
        <begin position="5312"/>
        <end position="5341"/>
    </location>
</feature>
<keyword evidence="2" id="KW-0677">Repeat</keyword>
<feature type="compositionally biased region" description="Acidic residues" evidence="5">
    <location>
        <begin position="5890"/>
        <end position="5901"/>
    </location>
</feature>
<feature type="region of interest" description="Disordered" evidence="5">
    <location>
        <begin position="3127"/>
        <end position="3153"/>
    </location>
</feature>
<feature type="compositionally biased region" description="Low complexity" evidence="5">
    <location>
        <begin position="5840"/>
        <end position="5850"/>
    </location>
</feature>
<accession>A0AAD9KWM9</accession>
<feature type="compositionally biased region" description="Acidic residues" evidence="5">
    <location>
        <begin position="5792"/>
        <end position="5801"/>
    </location>
</feature>
<feature type="compositionally biased region" description="Acidic residues" evidence="5">
    <location>
        <begin position="6360"/>
        <end position="6371"/>
    </location>
</feature>
<feature type="region of interest" description="Disordered" evidence="5">
    <location>
        <begin position="4542"/>
        <end position="4570"/>
    </location>
</feature>
<proteinExistence type="predicted"/>
<feature type="compositionally biased region" description="Acidic residues" evidence="5">
    <location>
        <begin position="5443"/>
        <end position="5454"/>
    </location>
</feature>
<feature type="compositionally biased region" description="Acidic residues" evidence="5">
    <location>
        <begin position="6406"/>
        <end position="6421"/>
    </location>
</feature>
<feature type="compositionally biased region" description="Acidic residues" evidence="5">
    <location>
        <begin position="6181"/>
        <end position="6196"/>
    </location>
</feature>
<reference evidence="7" key="1">
    <citation type="journal article" date="2023" name="Mol. Biol. Evol.">
        <title>Third-Generation Sequencing Reveals the Adaptive Role of the Epigenome in Three Deep-Sea Polychaetes.</title>
        <authorList>
            <person name="Perez M."/>
            <person name="Aroh O."/>
            <person name="Sun Y."/>
            <person name="Lan Y."/>
            <person name="Juniper S.K."/>
            <person name="Young C.R."/>
            <person name="Angers B."/>
            <person name="Qian P.Y."/>
        </authorList>
    </citation>
    <scope>NUCLEOTIDE SEQUENCE</scope>
    <source>
        <strain evidence="7">R07B-5</strain>
    </source>
</reference>
<evidence type="ECO:0000256" key="2">
    <source>
        <dbReference type="ARBA" id="ARBA00022737"/>
    </source>
</evidence>
<feature type="region of interest" description="Disordered" evidence="5">
    <location>
        <begin position="587"/>
        <end position="622"/>
    </location>
</feature>
<evidence type="ECO:0000256" key="3">
    <source>
        <dbReference type="ARBA" id="ARBA00023043"/>
    </source>
</evidence>
<feature type="compositionally biased region" description="Acidic residues" evidence="5">
    <location>
        <begin position="6589"/>
        <end position="6604"/>
    </location>
</feature>
<sequence length="6670" mass="731341">MATDLYREVIAVPFMSKFVVFAKRRDQQEAKLRMFCMTDDRMDKTLEMQEHFKEVARSRDVEVLEGKPQYVEMGGNLVPVTKSGEQLYINFHAFRENRLPLTGDSMLGLDGDEMETKELLQAYPGVGRGGGQISKAELRLTDIADTLQGDWVVLAHVLNVTDEEITKIQMDYTYVSEQALVMLELWASKSGGMSLGNELERGLKKIGRDDVIDNCIYNVEEVTDEVEQAVANFELEQTGFDDLKEELGDSRGSSMQRGESLDVSYDEEDLIKESESAAEETDSGAGSIVERDLSTPTPACLTCQHLLAETRDEDEIVPSRVGGAPEQVEDEAAEAQRKQEAYLALAEELDTQMDMEVVDSAQPGDTEVVEDTLFKDIVSREPVVPMDDLIKKVSVSEVEGMDDRVSLSSDDSMIIHDEKPKKDGTHVSVKTKTPPPSPAEGEVPRSPGSQCSLALTSAHHGETNLALCFSSLHMLTNAAPLVESSSPEIYVEQVWDGEQWCVVRREIVTSDRQYSITATLRLCEISEMVMQERQIPVESAMPEQESPFEEGKKPARSQEVSEADTVEVTQAEPISRTPEDVISPVAVVAGETRSEPQPVYDVTEGPMESKTTTEESEQQADNGMTIKRKVTTTKHYTPLITITTVGGRVVDSVVTGEQLVGTTVEEEILILPQDVTEPYPEDANREVSVQEFEEVVSDGTWLKTNVTETVLSLKVPEVTEGEVQTRTDVKEHEETLDDGTTVKTTTTVTEHYKTITEGTNSSEVIVGQQIDEVVYELAPGVNAVDQEGTETETSEQEYKDTLPDGAWQERKVTKTTVKLPAVIESEVQQRTDVQEHHKTLDDGTTVKVTTTTVEHYKTVTVGRDTTEVPVGTEINEVVLEIAPGVTHVDGENTTTHTSEDESEATADDGTWVKRKTTTTTVTLVQREIVESEVQTKEDVQQHDEVLDDGTTVRTTTKTTVFYKTRSDGIETTEVPVGIEIDKTIVQVAPGASAVDAEGVTSKTTDQETEDTLPDGTWLRQKTTTTVISLAIVESEVQTRVDIQDHDEVLDDGTTVKITTTTTEHYKTVTEGTTTSEVIVGRDVYEDITELAPGVNDVDQANTTRKTDEQESEDMMPDGSWLKQKTVTTTVTLVEESIAPEEVPMAAAAAPEEPEAVESEVQQRKDVKEHHKVMDDGTDVTIRTTTTEHFKTVTIGDDVTEVPVGKDIDEVVIEMAPGVTHVEEGYTTSHTSEDESEETADDGTWVKRKTTTTTVTLVQREVVESEVQTKEDVQQHDEVLDDGTTVRTTTKTTVFYKTRSDGVETTEVPVGTEIDRTIVQVAPGASAVGDEGVTSKTTDQETEDTLPDGTWLRQKTTTTVISLAIVESEVQTRVDIQDHDEVLDDGTTVKITTTTTEHYKTVTEGTTTSEVIVGRDVFEDITELAPGVNDVDQANTTRKTDEQESEDMMPDGSWLKQKTVTTTVTLVEESIAPEEVPMAAAAAPEEPEAVESEVQQRKDVKEHHKVMDDGTDVTIRTTTTEHFKTVTIGDDVTEVPVGKDIDEVVIEMAPGVTHVEEGYTTSHTSEDESEETADDGTWVKRKTTTTTVTLVQREVVESEVQTKEDVQQHDEVLDDGTTVRTTTKTTVFYKTRSDGVETTEVPVGTEIDRTIVQVAPGASVVGDEGVTSKTTDQETEDTLPDGTWLRQKTTTTVISLAIVESEVQTRVDIQDHDEVLDDGTTVKITTTTTEHYKTVTEGTTTSEVIVGRDVFEDITELAPGVNDVDQANTTRKTDEQESEDMMPDGSWLKQKTVTTTVTLVEESIAPEEVPMAAAAAPEEPEAVESEVQQRKDVKEHHKVMDDGTDVTIRTTTTEHFKTVAVGDDVTEIPVGTEIDEVVIEMAPGVTHVEEGYTKSHTSEDESEETADDGTWVKRKTTTTTVTLVQREVVESEVQTKEDVQQHDEVLDDGTTVRTTTKTTVFYKTRSDGVETTEVPVGTEIDRTIVQVAPGASVVGDEGVTSKTTDQETEDTLPDGTWLRQKTTTTVISLAIVESEVQTRVDIQDHDEVLDDGTTVKITTTTTEHYKTVTEGTTTSEVIVGRDVFEDITELAPGVNDVDQANTTRKTDEQESEDMMPDGSWLKQKTVTTTVTLVEESIAPEEVPMAAAAAPEEPEAVESEVQQRKDVKEHHKVMDDGTDVTIRTTTTEHFKTVAVGDDVTEIPVGTEIDEVVIEMAPGVTHVEEGYTKSHTSEDESEETADDGTWVKRKTTTTTVTLVQREVVESEVQTKEDVQKHDEVLDDGTTVRITTKTTVFYKTRSDGIETTEVPVGTEIDKTIVQVAPGASTVDAVGVTSKTTDQETEDTLPDGTWLRQKTTTTVISLAIVESEVQTRVDIQDHDEVLDDGTTVKITTTTTEHYKTVTEGTTTSEVIVGRDVYEDITELAPGVNYVEQANTTRKTDEQESEDMMPDGSWLKQKTVTTTVTLVEESIAPEEVPMAAAAAPEEPEAVESEVQQRKDVKEHHKVMDDGTDVTIRTTTTEHFKTVTIGDDVTEVPVGKDIDEVVIEMAPGVTHVEEGYTTSHTSEDESEETADDGTWVKRKTTTTTVTLVQREVVESEVQTKEDVQQHDEVLDDGTTVRTTTKTTVFYKTRSDGVETTEVPVGTEIDKTIVQVAPGASDDQEDVTSKTTDKETEDTLPDGTWLRQKTTTTVISLVEVELEPEVVESEVQQRTDVKEHHKVLDDGTNVKITTTTVEHYKTITAGDDTVEVPVGKEIVEVILEMAPGITHIDEDSTTSRTSEDEADETAEDGTWVKRKTQTTVVSLVDRQDAHVMPVESPVSEEAPADRFVEEEQAPVEELAPTESPVSEKPEEREEVMPVESPVSEEAPAERFVEEEQSPVEELLPIPEGEIQTRTDVQEHEEVLDDGTNVKTVTTTTEHYVVTGDEYETKEIHVGKDIQEEIIELSPGVTDIHQENTRTKTSVQESQKGLPGGRWEKRKVTRITVTAVHPDELMESIAADVASPDVQSRTNVQEHDEVLDDGTKVKTIITTIEYSRINSDGDEVLIGKDISEDVVELGTGITDVEQENTRTKTSVQDSLQMSQDTWVKRKVTRIVVTWIEGGVQYEQVDGAESVVDAVPVPTEELIPAESPVSEKPAEKEEVMPVESPVSEEAPADRFVEEQQAPVEELVTAESPISDKPEEKEEIVPVESIVSEEAPADRFVEEEQAPAEELLPIPEGEIQTRTDVQEHEEVLDDGTNVNTVTTTIVHFVVTVHGNITKEIHVGKDIQEEIVELSPGVTDIHQENTRTKTSVQESQKGLPGGRWEKRKVTRITVTAVHPDELMESIAADVGSPDVQSRTDVQEHDEALDDGTKVKTTITTIDYTRINPDGSVVLIGKDISEDIVELGPGITDVEQQNTRTKTSVQDSLQMSQDTWVKRKVTRIVVTWIEGGVQYEQVDAAESVVDAVPVPTEELIPAESPVSEKPEEKEAVMPVESPVSEDAPADRFVEEEQAPVDELVPAESPVSEKPQEKEEVIPVESPVSEEAPADRFVEEEQAPVDELVPAESPVSEKPEEKEEVMPVDSPVSEEAPADRFVEEEQAPVDELVPAESPVSEKPQEKEEVIPVESPVSEEAPADRFVEEEQAPVEELVPAESPLSEKPEEKEEIMLAESPVSEEVPVDRLVEEEPAPIEELVPAGIPEGKIDIRTDVQEHEEVLDNGTTVKTVTTTNGHYIMYVEEDTPKEVLIGQEIHEEITELGPGVTGVQQEGTRIKTSVQDSQKVEPNGYWQKRRVTHVTVTVVRREELLEVIAADVNSPDVQSRTDIQKHSEILDDETNVSTVTTVVEYYKISPEGDEMPVGKDVKEDIVELGPGVKHEEQENTKTKIAVQESHQMVPEGTWVQRKITRKTVTSIQLEEGITALPSQIPEGDIQTRTDVQEHEEVLDDGTNVKTVTTTTDHYIVTENEEISVGKDIHEEITELCPGVTDVHQENTKTKTSVQESQKGLPGGRWEKRKVTRVTVTSVQPGELLEVITADISNPDVHSRPDIQEHEEVLDDGTVVRTTTTIVAYCRITHEGEEVPVGKDVKEDIVELAPGITHMEQENTRTKKYVQESHQMTSEGTWVRRVVTRMIVSTIQREDGLAAVPAPIPEGEIQTRTDVQEHEEVLDDGTKVKTVTTTTEHYIVAENAEEISVGKDIHEEIVELSPGVTDIHQENTRTKTSVQESQKGLPGGRWEKRKVTRITVTAVHPDELMESIAADVASPDVQSRTDVQEHDEVLDNGTKVKTTVTTIEYFRVTVEGNETLVGRDVAEDILELGPGVTHVEQENSKTRKSVQDSLQMSQGTWLKRKVTTTTVSAIERSEALTAIPTQPGGDLERSTDVQEKEEVLDDGTRVKTTTTTTLFYRWVDGDAAPVGTEINEEIVRMAPGVTDMHQNNTRTQTSVQESQQVTGDQTWVKRKVTTIIVTLVQPGDDVASMSPAEEIIPAEPAFETSSAPKQDDDDLQLEDGERVEEYREVLPDGTVVVKRRVVRSTVTKRIRRVGPDGEVIEEFVTDSEILSEASSLSDIRDGPPSDADSPVESDDEGKSAEGMRVFMDTKEGEPVTETDVQEFEETLPDGSIVKRKVVKTTQKQTIVKRVIMDSPEGEMPAMTDEEGQWVAMAEPEMVQYGDKIFGEPETTSDVQEYDETLPDGTVVKRRVVTKRTQQMVTERTIVEGAGDMLESMNGMAIPAPVVEESALQAEDERVVRSETAGDSEMPYDDRVTAEADTGDGPGTPIITITEDHSVPLDDDDFVKYFGLESHTEQDQPSVPLASQDIDTDVVSPEAEQLIIEERTAETTAEPEPVEMTNDLFIKENIEPDYLTEQLVIKEATDVDESPEDLMVKDIDKSPQELVVKETTDVDELLVKETTELDDVPVELVIRETSDIDDFVEQVVIKETDISELPEELVVRETLPDVSELSEEFVIKESPEVSELSGELVIKESPDVSELSEELVIKEAQEVSELSEELVIKESSEVSELSKELVIKETQEVSELSEELLIKEAQEISELSKELMIKETQEESITKETTVASGMSVIEVEEGSDITEDIAHISEPVEIPTQIPEKEGEQATDSIDESAKPVDTTAEIEEESETEPVCKEVVQGTTEVAESEPAKEEIVEAAEPVDTTADVSEELETEQAAEPVDTNELTEETETEAATQEVVEGTTEVVESEPATEEIVEAAEPDDTTSEMAEEYETKPVTEEVVVSAEPVETTPELADVTEIEPVTEEIVEGTTMFAESELATQEIVEPVETIDTTVEMAKESEIGGTTHVAESEPATEEIVKAAEPVYTTAEVSEETETEPATEKIVESDEPVHTSELTLETEIEPATEEVVEGTTEVAESEPATKEIVESAERVDTTAEMAEESETVSTTEMAESGPATEEIVESAESVDTTAEVSEEPEPEPATEKVVESAETVDTSELTEETETEPATEEIVQGTTEVAESEPHTQETLEAAEPDDTTAEVSGEPETEPATEKVVETAEPVDTSEITEETETEQATEDLVEGTTEFAESEPATEEIDEAAEPVDTTAEVSEEPESEPATEKVVEAAEPMETSELTEDSETEPATQEVVEDTTEVAESEPATYEIVEAAEPVDTTHELADVTEREPVTEEIVEGTTMFAEREPATLEIVEPTAEMGEESETEGTTEVAESEPATDEIVQAAEPVDTTAEVSEEPEPEPAMEKVVETAEPIDTSEITEETENEPAAEDVVEGTTEFAESEQATEEIVEAAEPVDTTAEVSEEPETEPPMEKVVEIAEPIDTSEHTEETETEPATEDVLEGKTEVSESEPATEEIDESAEPTHTTAEMAEESETEGTTETAESEPATQEFVEAAEPVDTTAELSEESESEPATEKFVESAEQVDTSELTEETETEPATEEIVHGTTEVAETEPSTEEIAEAAEPDDTTSEMAEESETELVTEEVVESAEPVDTTPEMATDSTTEMVESEQATEKIVEAAEPVDTAAELSEESETEPATEKFVESAEPVDTSELPEETETDPATGEVVDGTTEVAESEPAAEEIVASAEPVDTTADVSDETETEPVTEEVAETAQPVDTTTELADVTESEPVTEEIVEDTTKFAESKPATQEIVEPTADMGEESETEGTPEVAESELATEEIVEAEEPVDTTAEVSEEPETEPATEKVVESAEPVDTSELTEDTETEPATEEVVEGTTEVPEVDTTAEMAEEPETEGTTDVAESEPATEEIVEAAELVETTAEVSEEPESEPATEKVVESAEPVDTSELTEDTETKPATEEVVEGTTEVPEGKPAADEIVQATEPVDTTAELSEEPETEPATEKVVESSEPVDTSEPPEEHETEPATEEVVAVTTEVGESEPTTEEIVEAAEPVDTTAEVSEEPETEPAMENVVETAEPVDTNEITEETETEPATEDVVEGTTEFAESEQATEEIVVTESEQAPEEIVEAPEPVDTTAEVSEEPGTEQVTEKVVESTEPVDTSELTEETETEVATEEVIEDTTEFAESEPATEEFVESAEPVDTTAEMAEEPETEGTTDVAESEPATEEIVEAAELVDTTAEVSEEPESEPATEKVVESAEPVDTSELTEDTETEPATEEVVEGTTEVPEGKPAADEIVEATEPVDTTAELSEEPETEPATEKVVESSEPVDTSEPPRSMKLSQPQRK</sequence>
<feature type="compositionally biased region" description="Acidic residues" evidence="5">
    <location>
        <begin position="6122"/>
        <end position="6165"/>
    </location>
</feature>
<feature type="compositionally biased region" description="Acidic residues" evidence="5">
    <location>
        <begin position="5741"/>
        <end position="5752"/>
    </location>
</feature>
<evidence type="ECO:0000256" key="5">
    <source>
        <dbReference type="SAM" id="MobiDB-lite"/>
    </source>
</evidence>
<feature type="compositionally biased region" description="Acidic residues" evidence="5">
    <location>
        <begin position="6486"/>
        <end position="6519"/>
    </location>
</feature>
<dbReference type="Proteomes" id="UP001209878">
    <property type="component" value="Unassembled WGS sequence"/>
</dbReference>
<feature type="compositionally biased region" description="Acidic residues" evidence="5">
    <location>
        <begin position="5660"/>
        <end position="5679"/>
    </location>
</feature>
<feature type="compositionally biased region" description="Acidic residues" evidence="5">
    <location>
        <begin position="5533"/>
        <end position="5547"/>
    </location>
</feature>
<feature type="region of interest" description="Disordered" evidence="5">
    <location>
        <begin position="415"/>
        <end position="449"/>
    </location>
</feature>